<keyword evidence="3" id="KW-1185">Reference proteome</keyword>
<dbReference type="InterPro" id="IPR010753">
    <property type="entry name" value="DUF1330"/>
</dbReference>
<protein>
    <submittedName>
        <fullName evidence="2">Uncharacterized conserved protein, DUF1330 family</fullName>
    </submittedName>
</protein>
<gene>
    <name evidence="2" type="ORF">LX83_002195</name>
</gene>
<dbReference type="SUPFAM" id="SSF54909">
    <property type="entry name" value="Dimeric alpha+beta barrel"/>
    <property type="match status" value="1"/>
</dbReference>
<accession>A0AAE3GBT6</accession>
<sequence>MPAYVFVDSEVLDEERAREYRVLAEASIAAHGGRYLVRGQVPEVVEGAWPAPRVITVLEFPDRDRAHAWYASPEYERARVARQGAIELRLLVVEGTRP</sequence>
<dbReference type="AlphaFoldDB" id="A0AAE3GBT6"/>
<comment type="caution">
    <text evidence="2">The sequence shown here is derived from an EMBL/GenBank/DDBJ whole genome shotgun (WGS) entry which is preliminary data.</text>
</comment>
<dbReference type="PANTHER" id="PTHR41521">
    <property type="match status" value="1"/>
</dbReference>
<proteinExistence type="predicted"/>
<dbReference type="Gene3D" id="3.30.70.100">
    <property type="match status" value="1"/>
</dbReference>
<evidence type="ECO:0000259" key="1">
    <source>
        <dbReference type="Pfam" id="PF07045"/>
    </source>
</evidence>
<dbReference type="Proteomes" id="UP001206128">
    <property type="component" value="Unassembled WGS sequence"/>
</dbReference>
<dbReference type="Pfam" id="PF07045">
    <property type="entry name" value="DUF1330"/>
    <property type="match status" value="1"/>
</dbReference>
<name>A0AAE3GBT6_9PSEU</name>
<evidence type="ECO:0000313" key="3">
    <source>
        <dbReference type="Proteomes" id="UP001206128"/>
    </source>
</evidence>
<dbReference type="InterPro" id="IPR011008">
    <property type="entry name" value="Dimeric_a/b-barrel"/>
</dbReference>
<dbReference type="EMBL" id="JAMTCK010000004">
    <property type="protein sequence ID" value="MCP2165346.1"/>
    <property type="molecule type" value="Genomic_DNA"/>
</dbReference>
<feature type="domain" description="DUF1330" evidence="1">
    <location>
        <begin position="2"/>
        <end position="95"/>
    </location>
</feature>
<dbReference type="RefSeq" id="WP_253770018.1">
    <property type="nucleotide sequence ID" value="NZ_JAMTCK010000004.1"/>
</dbReference>
<evidence type="ECO:0000313" key="2">
    <source>
        <dbReference type="EMBL" id="MCP2165346.1"/>
    </source>
</evidence>
<organism evidence="2 3">
    <name type="scientific">Goodfellowiella coeruleoviolacea</name>
    <dbReference type="NCBI Taxonomy" id="334858"/>
    <lineage>
        <taxon>Bacteria</taxon>
        <taxon>Bacillati</taxon>
        <taxon>Actinomycetota</taxon>
        <taxon>Actinomycetes</taxon>
        <taxon>Pseudonocardiales</taxon>
        <taxon>Pseudonocardiaceae</taxon>
        <taxon>Goodfellowiella</taxon>
    </lineage>
</organism>
<reference evidence="2" key="1">
    <citation type="submission" date="2022-06" db="EMBL/GenBank/DDBJ databases">
        <title>Genomic Encyclopedia of Archaeal and Bacterial Type Strains, Phase II (KMG-II): from individual species to whole genera.</title>
        <authorList>
            <person name="Goeker M."/>
        </authorList>
    </citation>
    <scope>NUCLEOTIDE SEQUENCE</scope>
    <source>
        <strain evidence="2">DSM 43935</strain>
    </source>
</reference>
<dbReference type="PANTHER" id="PTHR41521:SF4">
    <property type="entry name" value="BLR0684 PROTEIN"/>
    <property type="match status" value="1"/>
</dbReference>